<comment type="pathway">
    <text evidence="1 7">Bacterial outer membrane biogenesis; LPS core biosynthesis.</text>
</comment>
<reference evidence="9 10" key="1">
    <citation type="submission" date="2022-02" db="EMBL/GenBank/DDBJ databases">
        <title>Mesosutterella porci, a novel member of the family Sutterellaceae from pig feces.</title>
        <authorList>
            <person name="Wylensek D."/>
            <person name="Clavel T."/>
        </authorList>
    </citation>
    <scope>NUCLEOTIDE SEQUENCE [LARGE SCALE GENOMIC DNA]</scope>
    <source>
        <strain evidence="10">oilRF-744-wt-GAM-9</strain>
    </source>
</reference>
<organism evidence="9 10">
    <name type="scientific">Mesosutterella porci</name>
    <dbReference type="NCBI Taxonomy" id="2915351"/>
    <lineage>
        <taxon>Bacteria</taxon>
        <taxon>Pseudomonadati</taxon>
        <taxon>Pseudomonadota</taxon>
        <taxon>Betaproteobacteria</taxon>
        <taxon>Burkholderiales</taxon>
        <taxon>Sutterellaceae</taxon>
        <taxon>Mesosutterella</taxon>
    </lineage>
</organism>
<dbReference type="PANTHER" id="PTHR42755">
    <property type="entry name" value="3-DEOXY-MANNO-OCTULOSONATE CYTIDYLYLTRANSFERASE"/>
    <property type="match status" value="1"/>
</dbReference>
<evidence type="ECO:0000259" key="8">
    <source>
        <dbReference type="Pfam" id="PF04413"/>
    </source>
</evidence>
<comment type="caution">
    <text evidence="9">The sequence shown here is derived from an EMBL/GenBank/DDBJ whole genome shotgun (WGS) entry which is preliminary data.</text>
</comment>
<dbReference type="InterPro" id="IPR038107">
    <property type="entry name" value="Glycos_transf_N_sf"/>
</dbReference>
<dbReference type="EMBL" id="JAKNCT010000002">
    <property type="protein sequence ID" value="MCG5030292.1"/>
    <property type="molecule type" value="Genomic_DNA"/>
</dbReference>
<comment type="catalytic activity">
    <reaction evidence="6 7">
        <text>lipid IVA (E. coli) + CMP-3-deoxy-beta-D-manno-octulosonate = alpha-Kdo-(2-&gt;6)-lipid IVA (E. coli) + CMP + H(+)</text>
        <dbReference type="Rhea" id="RHEA:28066"/>
        <dbReference type="ChEBI" id="CHEBI:15378"/>
        <dbReference type="ChEBI" id="CHEBI:58603"/>
        <dbReference type="ChEBI" id="CHEBI:60364"/>
        <dbReference type="ChEBI" id="CHEBI:60377"/>
        <dbReference type="ChEBI" id="CHEBI:85987"/>
        <dbReference type="EC" id="2.4.99.12"/>
    </reaction>
</comment>
<dbReference type="Proteomes" id="UP001297600">
    <property type="component" value="Unassembled WGS sequence"/>
</dbReference>
<dbReference type="EC" id="2.4.99.12" evidence="2 7"/>
<evidence type="ECO:0000256" key="4">
    <source>
        <dbReference type="ARBA" id="ARBA00022679"/>
    </source>
</evidence>
<keyword evidence="10" id="KW-1185">Reference proteome</keyword>
<accession>A0ABS9MPH8</accession>
<evidence type="ECO:0000256" key="6">
    <source>
        <dbReference type="ARBA" id="ARBA00049183"/>
    </source>
</evidence>
<dbReference type="PANTHER" id="PTHR42755:SF1">
    <property type="entry name" value="3-DEOXY-D-MANNO-OCTULOSONIC ACID TRANSFERASE, MITOCHONDRIAL-RELATED"/>
    <property type="match status" value="1"/>
</dbReference>
<dbReference type="SUPFAM" id="SSF53756">
    <property type="entry name" value="UDP-Glycosyltransferase/glycogen phosphorylase"/>
    <property type="match status" value="1"/>
</dbReference>
<proteinExistence type="inferred from homology"/>
<dbReference type="Pfam" id="PF04413">
    <property type="entry name" value="Glycos_transf_N"/>
    <property type="match status" value="1"/>
</dbReference>
<evidence type="ECO:0000313" key="10">
    <source>
        <dbReference type="Proteomes" id="UP001297600"/>
    </source>
</evidence>
<feature type="domain" description="3-deoxy-D-manno-octulosonic-acid transferase N-terminal" evidence="8">
    <location>
        <begin position="37"/>
        <end position="216"/>
    </location>
</feature>
<protein>
    <recommendedName>
        <fullName evidence="3 7">3-deoxy-D-manno-octulosonic acid transferase</fullName>
        <shortName evidence="7">Kdo transferase</shortName>
        <ecNumber evidence="2 7">2.4.99.12</ecNumber>
    </recommendedName>
    <alternativeName>
        <fullName evidence="5 7">Lipid IV(A) 3-deoxy-D-manno-octulosonic acid transferase</fullName>
    </alternativeName>
</protein>
<evidence type="ECO:0000256" key="2">
    <source>
        <dbReference type="ARBA" id="ARBA00012621"/>
    </source>
</evidence>
<comment type="subcellular location">
    <subcellularLocation>
        <location evidence="7">Cell membrane</location>
    </subcellularLocation>
</comment>
<evidence type="ECO:0000256" key="3">
    <source>
        <dbReference type="ARBA" id="ARBA00019077"/>
    </source>
</evidence>
<dbReference type="InterPro" id="IPR039901">
    <property type="entry name" value="Kdotransferase"/>
</dbReference>
<evidence type="ECO:0000313" key="9">
    <source>
        <dbReference type="EMBL" id="MCG5030292.1"/>
    </source>
</evidence>
<evidence type="ECO:0000256" key="5">
    <source>
        <dbReference type="ARBA" id="ARBA00031445"/>
    </source>
</evidence>
<gene>
    <name evidence="9" type="ORF">MAF45_02315</name>
</gene>
<evidence type="ECO:0000256" key="7">
    <source>
        <dbReference type="RuleBase" id="RU365103"/>
    </source>
</evidence>
<keyword evidence="7" id="KW-1003">Cell membrane</keyword>
<name>A0ABS9MPH8_9BURK</name>
<keyword evidence="7" id="KW-0448">Lipopolysaccharide biosynthesis</keyword>
<dbReference type="GO" id="GO:0016740">
    <property type="term" value="F:transferase activity"/>
    <property type="evidence" value="ECO:0007669"/>
    <property type="project" value="UniProtKB-KW"/>
</dbReference>
<dbReference type="InterPro" id="IPR007507">
    <property type="entry name" value="Glycos_transf_N"/>
</dbReference>
<dbReference type="RefSeq" id="WP_237977946.1">
    <property type="nucleotide sequence ID" value="NZ_JAKNCT010000002.1"/>
</dbReference>
<keyword evidence="4 7" id="KW-0808">Transferase</keyword>
<sequence>MNIGLNGYRVLTRLAVPAAMGYLLYRSRRQPAYRNYWGERFGLSQYPTPRGCPRVWIHAVSVGETNAARPLVASILKQWPECDILLTHMTPTGREAGRRIVNTAPDRICQCYLPYDTPEAMSAFFRETEPSLGIVMETEIWPNMLAEAQRWGVPMALVNARESMKSLRQALRVPRLMGEAVRRFSVILAQSEQDAANLQRLGAERIAVGGSLKFDIRPDPAQVEKAKGWKAAIRRPGVMLASTREGEEAAFLEAYPRYREDFRNRRALLILVPRHPQRFSAVKKLLELSGIRVQARSALRSPEDLGADTEVLLGDSMGEMSFYCGLADEAIMGGSFLDFGCQNLIEPCAQSVPVILGPSVFNFSEAASNALAMHAARQVKNCGEAFAEALSWLDQPQLLEDLSANSLKFASRYVGATRITMGYLDKLWKKEPLGEFQTY</sequence>
<comment type="similarity">
    <text evidence="7">Belongs to the glycosyltransferase group 1 family.</text>
</comment>
<dbReference type="Gene3D" id="3.40.50.11720">
    <property type="entry name" value="3-Deoxy-D-manno-octulosonic-acid transferase, N-terminal domain"/>
    <property type="match status" value="1"/>
</dbReference>
<dbReference type="Gene3D" id="3.40.50.2000">
    <property type="entry name" value="Glycogen Phosphorylase B"/>
    <property type="match status" value="1"/>
</dbReference>
<comment type="function">
    <text evidence="7">Involved in lipopolysaccharide (LPS) biosynthesis. Catalyzes the transfer of 3-deoxy-D-manno-octulosonate (Kdo) residue(s) from CMP-Kdo to lipid IV(A), the tetraacyldisaccharide-1,4'-bisphosphate precursor of lipid A.</text>
</comment>
<keyword evidence="7" id="KW-0472">Membrane</keyword>
<evidence type="ECO:0000256" key="1">
    <source>
        <dbReference type="ARBA" id="ARBA00004713"/>
    </source>
</evidence>